<dbReference type="InterPro" id="IPR003594">
    <property type="entry name" value="HATPase_dom"/>
</dbReference>
<accession>A0A4R1K742</accession>
<comment type="cofactor">
    <cofactor evidence="3">
        <name>Mg(2+)</name>
        <dbReference type="ChEBI" id="CHEBI:18420"/>
    </cofactor>
</comment>
<keyword evidence="7" id="KW-0597">Phosphoprotein</keyword>
<evidence type="ECO:0000256" key="10">
    <source>
        <dbReference type="ARBA" id="ARBA00022777"/>
    </source>
</evidence>
<feature type="transmembrane region" description="Helical" evidence="21">
    <location>
        <begin position="145"/>
        <end position="164"/>
    </location>
</feature>
<evidence type="ECO:0000256" key="11">
    <source>
        <dbReference type="ARBA" id="ARBA00022801"/>
    </source>
</evidence>
<dbReference type="InterPro" id="IPR036097">
    <property type="entry name" value="HisK_dim/P_sf"/>
</dbReference>
<dbReference type="FunFam" id="3.30.565.10:FF:000006">
    <property type="entry name" value="Sensor histidine kinase WalK"/>
    <property type="match status" value="1"/>
</dbReference>
<evidence type="ECO:0000313" key="25">
    <source>
        <dbReference type="Proteomes" id="UP000294614"/>
    </source>
</evidence>
<dbReference type="AlphaFoldDB" id="A0A4R1K742"/>
<dbReference type="OrthoDB" id="9815202at2"/>
<reference evidence="24 25" key="1">
    <citation type="submission" date="2019-03" db="EMBL/GenBank/DDBJ databases">
        <title>Genomic Encyclopedia of Type Strains, Phase IV (KMG-IV): sequencing the most valuable type-strain genomes for metagenomic binning, comparative biology and taxonomic classification.</title>
        <authorList>
            <person name="Goeker M."/>
        </authorList>
    </citation>
    <scope>NUCLEOTIDE SEQUENCE [LARGE SCALE GENOMIC DNA]</scope>
    <source>
        <strain evidence="24 25">DSM 24984</strain>
    </source>
</reference>
<dbReference type="GO" id="GO:0005886">
    <property type="term" value="C:plasma membrane"/>
    <property type="evidence" value="ECO:0007669"/>
    <property type="project" value="UniProtKB-SubCell"/>
</dbReference>
<evidence type="ECO:0000256" key="8">
    <source>
        <dbReference type="ARBA" id="ARBA00022679"/>
    </source>
</evidence>
<dbReference type="SMART" id="SM00387">
    <property type="entry name" value="HATPase_c"/>
    <property type="match status" value="1"/>
</dbReference>
<keyword evidence="16" id="KW-0346">Stress response</keyword>
<dbReference type="InterPro" id="IPR036890">
    <property type="entry name" value="HATPase_C_sf"/>
</dbReference>
<dbReference type="InterPro" id="IPR050980">
    <property type="entry name" value="2C_sensor_his_kinase"/>
</dbReference>
<evidence type="ECO:0000256" key="3">
    <source>
        <dbReference type="ARBA" id="ARBA00001946"/>
    </source>
</evidence>
<dbReference type="PANTHER" id="PTHR44936:SF9">
    <property type="entry name" value="SENSOR PROTEIN CREC"/>
    <property type="match status" value="1"/>
</dbReference>
<evidence type="ECO:0000256" key="7">
    <source>
        <dbReference type="ARBA" id="ARBA00022553"/>
    </source>
</evidence>
<dbReference type="InterPro" id="IPR003661">
    <property type="entry name" value="HisK_dim/P_dom"/>
</dbReference>
<dbReference type="SUPFAM" id="SSF55874">
    <property type="entry name" value="ATPase domain of HSP90 chaperone/DNA topoisomerase II/histidine kinase"/>
    <property type="match status" value="1"/>
</dbReference>
<dbReference type="InterPro" id="IPR004358">
    <property type="entry name" value="Sig_transdc_His_kin-like_C"/>
</dbReference>
<dbReference type="PROSITE" id="PS50109">
    <property type="entry name" value="HIS_KIN"/>
    <property type="match status" value="1"/>
</dbReference>
<comment type="subcellular location">
    <subcellularLocation>
        <location evidence="4">Cell membrane</location>
        <topology evidence="4">Multi-pass membrane protein</topology>
    </subcellularLocation>
</comment>
<sequence length="432" mass="47938">MPKMNSLFTKLLLLTILAAALLNFAVFATFHYYSITTDTRMRSNMTDYVQYLVRDIGNPPEKARAEKLAERLGLFVSYESDSESWTAGVSPDDFPDRKLLEFFSREGLSISSAHGYTRIVSSADGGILTLLMFPEKGEISKLRNLMFVLCGIMMVILAGTLLIIRRMLSPVKKMHAAIEEVKNGNYGHKISQSGRDELAQLCRMFNGLTSEIERAVRSRERLLADVSHELRTPLTSMRVAADMVADEELKQSLIEDINSMDTLTGKVLESARLGVSDRILEMDTVDFSALVRRCAGKFRNRGSNIELSIYENISLCANGLMLESLMTNLLENAVKYSVNTDSPVKVTALKDADGLTVTVSDKGQGIAAKEIPYVFEPFYRSDTARTRNTGYGLGLSLCKRIVELHGGTIKLRSEEGAGTEVVFTLPPMLINI</sequence>
<protein>
    <recommendedName>
        <fullName evidence="19">Signal transduction histidine-protein kinase/phosphatase MprB</fullName>
        <ecNumber evidence="5">2.7.13.3</ecNumber>
    </recommendedName>
    <alternativeName>
        <fullName evidence="20">Mycobacterial persistence regulator B</fullName>
    </alternativeName>
</protein>
<dbReference type="Proteomes" id="UP000294614">
    <property type="component" value="Unassembled WGS sequence"/>
</dbReference>
<dbReference type="CDD" id="cd00075">
    <property type="entry name" value="HATPase"/>
    <property type="match status" value="1"/>
</dbReference>
<evidence type="ECO:0000256" key="5">
    <source>
        <dbReference type="ARBA" id="ARBA00012438"/>
    </source>
</evidence>
<gene>
    <name evidence="24" type="ORF">C8D98_2238</name>
</gene>
<keyword evidence="11" id="KW-0378">Hydrolase</keyword>
<proteinExistence type="predicted"/>
<dbReference type="Gene3D" id="3.30.565.10">
    <property type="entry name" value="Histidine kinase-like ATPase, C-terminal domain"/>
    <property type="match status" value="1"/>
</dbReference>
<dbReference type="EC" id="2.7.13.3" evidence="5"/>
<evidence type="ECO:0000259" key="23">
    <source>
        <dbReference type="PROSITE" id="PS50885"/>
    </source>
</evidence>
<dbReference type="Pfam" id="PF02518">
    <property type="entry name" value="HATPase_c"/>
    <property type="match status" value="1"/>
</dbReference>
<evidence type="ECO:0000256" key="16">
    <source>
        <dbReference type="ARBA" id="ARBA00023016"/>
    </source>
</evidence>
<dbReference type="InterPro" id="IPR003660">
    <property type="entry name" value="HAMP_dom"/>
</dbReference>
<dbReference type="EMBL" id="SMGG01000005">
    <property type="protein sequence ID" value="TCK60062.1"/>
    <property type="molecule type" value="Genomic_DNA"/>
</dbReference>
<evidence type="ECO:0000256" key="17">
    <source>
        <dbReference type="ARBA" id="ARBA00023026"/>
    </source>
</evidence>
<dbReference type="SUPFAM" id="SSF158472">
    <property type="entry name" value="HAMP domain-like"/>
    <property type="match status" value="1"/>
</dbReference>
<evidence type="ECO:0000256" key="6">
    <source>
        <dbReference type="ARBA" id="ARBA00022475"/>
    </source>
</evidence>
<keyword evidence="9" id="KW-0547">Nucleotide-binding</keyword>
<evidence type="ECO:0000256" key="15">
    <source>
        <dbReference type="ARBA" id="ARBA00023012"/>
    </source>
</evidence>
<keyword evidence="17" id="KW-0843">Virulence</keyword>
<dbReference type="Pfam" id="PF00512">
    <property type="entry name" value="HisKA"/>
    <property type="match status" value="1"/>
</dbReference>
<dbReference type="GO" id="GO:0005524">
    <property type="term" value="F:ATP binding"/>
    <property type="evidence" value="ECO:0007669"/>
    <property type="project" value="UniProtKB-KW"/>
</dbReference>
<dbReference type="PANTHER" id="PTHR44936">
    <property type="entry name" value="SENSOR PROTEIN CREC"/>
    <property type="match status" value="1"/>
</dbReference>
<evidence type="ECO:0000256" key="13">
    <source>
        <dbReference type="ARBA" id="ARBA00022842"/>
    </source>
</evidence>
<evidence type="ECO:0000256" key="2">
    <source>
        <dbReference type="ARBA" id="ARBA00001936"/>
    </source>
</evidence>
<keyword evidence="25" id="KW-1185">Reference proteome</keyword>
<dbReference type="CDD" id="cd00082">
    <property type="entry name" value="HisKA"/>
    <property type="match status" value="1"/>
</dbReference>
<keyword evidence="21" id="KW-0472">Membrane</keyword>
<keyword evidence="6" id="KW-1003">Cell membrane</keyword>
<dbReference type="PROSITE" id="PS50885">
    <property type="entry name" value="HAMP"/>
    <property type="match status" value="1"/>
</dbReference>
<dbReference type="SUPFAM" id="SSF47384">
    <property type="entry name" value="Homodimeric domain of signal transducing histidine kinase"/>
    <property type="match status" value="1"/>
</dbReference>
<dbReference type="SMART" id="SM00388">
    <property type="entry name" value="HisKA"/>
    <property type="match status" value="1"/>
</dbReference>
<feature type="domain" description="HAMP" evidence="23">
    <location>
        <begin position="165"/>
        <end position="217"/>
    </location>
</feature>
<keyword evidence="21" id="KW-1133">Transmembrane helix</keyword>
<comment type="caution">
    <text evidence="24">The sequence shown here is derived from an EMBL/GenBank/DDBJ whole genome shotgun (WGS) entry which is preliminary data.</text>
</comment>
<dbReference type="RefSeq" id="WP_132874206.1">
    <property type="nucleotide sequence ID" value="NZ_SMGG01000005.1"/>
</dbReference>
<evidence type="ECO:0000256" key="20">
    <source>
        <dbReference type="ARBA" id="ARBA00041776"/>
    </source>
</evidence>
<evidence type="ECO:0000256" key="18">
    <source>
        <dbReference type="ARBA" id="ARBA00023211"/>
    </source>
</evidence>
<evidence type="ECO:0000256" key="19">
    <source>
        <dbReference type="ARBA" id="ARBA00040454"/>
    </source>
</evidence>
<evidence type="ECO:0000313" key="24">
    <source>
        <dbReference type="EMBL" id="TCK60062.1"/>
    </source>
</evidence>
<comment type="catalytic activity">
    <reaction evidence="1">
        <text>ATP + protein L-histidine = ADP + protein N-phospho-L-histidine.</text>
        <dbReference type="EC" id="2.7.13.3"/>
    </reaction>
</comment>
<dbReference type="InterPro" id="IPR005467">
    <property type="entry name" value="His_kinase_dom"/>
</dbReference>
<keyword evidence="13" id="KW-0460">Magnesium</keyword>
<evidence type="ECO:0000256" key="9">
    <source>
        <dbReference type="ARBA" id="ARBA00022741"/>
    </source>
</evidence>
<keyword evidence="18" id="KW-0464">Manganese</keyword>
<dbReference type="GO" id="GO:0004721">
    <property type="term" value="F:phosphoprotein phosphatase activity"/>
    <property type="evidence" value="ECO:0007669"/>
    <property type="project" value="UniProtKB-KW"/>
</dbReference>
<evidence type="ECO:0000256" key="12">
    <source>
        <dbReference type="ARBA" id="ARBA00022840"/>
    </source>
</evidence>
<dbReference type="SMART" id="SM00304">
    <property type="entry name" value="HAMP"/>
    <property type="match status" value="1"/>
</dbReference>
<dbReference type="GO" id="GO:0000155">
    <property type="term" value="F:phosphorelay sensor kinase activity"/>
    <property type="evidence" value="ECO:0007669"/>
    <property type="project" value="InterPro"/>
</dbReference>
<dbReference type="PRINTS" id="PR00344">
    <property type="entry name" value="BCTRLSENSOR"/>
</dbReference>
<evidence type="ECO:0000256" key="4">
    <source>
        <dbReference type="ARBA" id="ARBA00004651"/>
    </source>
</evidence>
<evidence type="ECO:0000256" key="21">
    <source>
        <dbReference type="SAM" id="Phobius"/>
    </source>
</evidence>
<keyword evidence="21" id="KW-0812">Transmembrane</keyword>
<feature type="domain" description="Histidine kinase" evidence="22">
    <location>
        <begin position="225"/>
        <end position="429"/>
    </location>
</feature>
<dbReference type="Pfam" id="PF00672">
    <property type="entry name" value="HAMP"/>
    <property type="match status" value="1"/>
</dbReference>
<keyword evidence="8" id="KW-0808">Transferase</keyword>
<dbReference type="Gene3D" id="1.10.287.130">
    <property type="match status" value="1"/>
</dbReference>
<dbReference type="Gene3D" id="6.10.340.10">
    <property type="match status" value="1"/>
</dbReference>
<evidence type="ECO:0000259" key="22">
    <source>
        <dbReference type="PROSITE" id="PS50109"/>
    </source>
</evidence>
<evidence type="ECO:0000256" key="1">
    <source>
        <dbReference type="ARBA" id="ARBA00000085"/>
    </source>
</evidence>
<keyword evidence="15" id="KW-0902">Two-component regulatory system</keyword>
<organism evidence="24 25">
    <name type="scientific">Seleniivibrio woodruffii</name>
    <dbReference type="NCBI Taxonomy" id="1078050"/>
    <lineage>
        <taxon>Bacteria</taxon>
        <taxon>Pseudomonadati</taxon>
        <taxon>Deferribacterota</taxon>
        <taxon>Deferribacteres</taxon>
        <taxon>Deferribacterales</taxon>
        <taxon>Geovibrionaceae</taxon>
        <taxon>Seleniivibrio</taxon>
    </lineage>
</organism>
<keyword evidence="10 24" id="KW-0418">Kinase</keyword>
<dbReference type="CDD" id="cd06225">
    <property type="entry name" value="HAMP"/>
    <property type="match status" value="1"/>
</dbReference>
<keyword evidence="12" id="KW-0067">ATP-binding</keyword>
<evidence type="ECO:0000256" key="14">
    <source>
        <dbReference type="ARBA" id="ARBA00022912"/>
    </source>
</evidence>
<name>A0A4R1K742_9BACT</name>
<comment type="cofactor">
    <cofactor evidence="2">
        <name>Mn(2+)</name>
        <dbReference type="ChEBI" id="CHEBI:29035"/>
    </cofactor>
</comment>
<keyword evidence="14" id="KW-0904">Protein phosphatase</keyword>